<feature type="region of interest" description="Disordered" evidence="7">
    <location>
        <begin position="1681"/>
        <end position="1719"/>
    </location>
</feature>
<feature type="compositionally biased region" description="Polar residues" evidence="7">
    <location>
        <begin position="1688"/>
        <end position="1705"/>
    </location>
</feature>
<dbReference type="HOGENOM" id="CLU_000459_2_0_1"/>
<keyword evidence="3" id="KW-0378">Hydrolase</keyword>
<dbReference type="InterPro" id="IPR047187">
    <property type="entry name" value="SF1_C_Upf1"/>
</dbReference>
<dbReference type="OMA" id="MIFMECW"/>
<evidence type="ECO:0000259" key="10">
    <source>
        <dbReference type="Pfam" id="PF13087"/>
    </source>
</evidence>
<keyword evidence="6" id="KW-0175">Coiled coil</keyword>
<keyword evidence="2" id="KW-0547">Nucleotide-binding</keyword>
<keyword evidence="4 12" id="KW-0347">Helicase</keyword>
<dbReference type="GO" id="GO:0000785">
    <property type="term" value="C:chromatin"/>
    <property type="evidence" value="ECO:0007669"/>
    <property type="project" value="EnsemblFungi"/>
</dbReference>
<dbReference type="VEuPathDB" id="FungiDB:SJAG_02242"/>
<dbReference type="InterPro" id="IPR045055">
    <property type="entry name" value="DNA2/NAM7-like"/>
</dbReference>
<dbReference type="Pfam" id="PF23576">
    <property type="entry name" value="SEN1_barrel"/>
    <property type="match status" value="1"/>
</dbReference>
<dbReference type="CDD" id="cd18042">
    <property type="entry name" value="DEXXQc_SETX"/>
    <property type="match status" value="1"/>
</dbReference>
<feature type="region of interest" description="Disordered" evidence="7">
    <location>
        <begin position="775"/>
        <end position="809"/>
    </location>
</feature>
<evidence type="ECO:0000256" key="3">
    <source>
        <dbReference type="ARBA" id="ARBA00022801"/>
    </source>
</evidence>
<feature type="region of interest" description="Disordered" evidence="7">
    <location>
        <begin position="842"/>
        <end position="876"/>
    </location>
</feature>
<evidence type="ECO:0000256" key="6">
    <source>
        <dbReference type="SAM" id="Coils"/>
    </source>
</evidence>
<dbReference type="GO" id="GO:0001147">
    <property type="term" value="F:transcription termination site sequence-specific DNA binding"/>
    <property type="evidence" value="ECO:0000318"/>
    <property type="project" value="GO_Central"/>
</dbReference>
<dbReference type="FunFam" id="3.40.50.300:FF:000326">
    <property type="entry name" value="P-loop containing nucleoside triphosphate hydrolase"/>
    <property type="match status" value="1"/>
</dbReference>
<dbReference type="Proteomes" id="UP000001744">
    <property type="component" value="Unassembled WGS sequence"/>
</dbReference>
<dbReference type="GO" id="GO:0033678">
    <property type="term" value="F:5'-3' DNA/RNA helicase activity"/>
    <property type="evidence" value="ECO:0007669"/>
    <property type="project" value="EnsemblFungi"/>
</dbReference>
<name>B6K1Y0_SCHJY</name>
<dbReference type="GO" id="GO:0032574">
    <property type="term" value="F:5'-3' RNA helicase activity"/>
    <property type="evidence" value="ECO:0007669"/>
    <property type="project" value="EnsemblFungi"/>
</dbReference>
<dbReference type="InterPro" id="IPR041679">
    <property type="entry name" value="DNA2/NAM7-like_C"/>
</dbReference>
<dbReference type="RefSeq" id="XP_002173454.1">
    <property type="nucleotide sequence ID" value="XM_002173418.2"/>
</dbReference>
<evidence type="ECO:0000256" key="7">
    <source>
        <dbReference type="SAM" id="MobiDB-lite"/>
    </source>
</evidence>
<comment type="similarity">
    <text evidence="1">Belongs to the DNA2/NAM7 helicase family.</text>
</comment>
<dbReference type="JaponicusDB" id="SJAG_02242">
    <property type="gene designation" value="sen1"/>
</dbReference>
<dbReference type="GO" id="GO:0016604">
    <property type="term" value="C:nuclear body"/>
    <property type="evidence" value="ECO:0000318"/>
    <property type="project" value="GO_Central"/>
</dbReference>
<dbReference type="CDD" id="cd18808">
    <property type="entry name" value="SF1_C_Upf1"/>
    <property type="match status" value="1"/>
</dbReference>
<keyword evidence="5" id="KW-0067">ATP-binding</keyword>
<dbReference type="InterPro" id="IPR024481">
    <property type="entry name" value="Helicase_Sen1_N"/>
</dbReference>
<dbReference type="InterPro" id="IPR016024">
    <property type="entry name" value="ARM-type_fold"/>
</dbReference>
<evidence type="ECO:0000256" key="5">
    <source>
        <dbReference type="ARBA" id="ARBA00022840"/>
    </source>
</evidence>
<dbReference type="OrthoDB" id="6513042at2759"/>
<feature type="domain" description="Helicase Sen1 N-terminal" evidence="8">
    <location>
        <begin position="58"/>
        <end position="238"/>
    </location>
</feature>
<feature type="domain" description="DNA2/NAM7 helicase-like C-terminal" evidence="10">
    <location>
        <begin position="1432"/>
        <end position="1627"/>
    </location>
</feature>
<dbReference type="GO" id="GO:0003723">
    <property type="term" value="F:RNA binding"/>
    <property type="evidence" value="ECO:0000318"/>
    <property type="project" value="GO_Central"/>
</dbReference>
<evidence type="ECO:0000259" key="8">
    <source>
        <dbReference type="Pfam" id="PF12726"/>
    </source>
</evidence>
<feature type="domain" description="Helicase SEN1 beta-barrel" evidence="11">
    <location>
        <begin position="993"/>
        <end position="1088"/>
    </location>
</feature>
<dbReference type="Pfam" id="PF13086">
    <property type="entry name" value="AAA_11"/>
    <property type="match status" value="1"/>
</dbReference>
<evidence type="ECO:0000256" key="2">
    <source>
        <dbReference type="ARBA" id="ARBA00022741"/>
    </source>
</evidence>
<evidence type="ECO:0000256" key="4">
    <source>
        <dbReference type="ARBA" id="ARBA00022806"/>
    </source>
</evidence>
<proteinExistence type="inferred from homology"/>
<accession>B6K1Y0</accession>
<dbReference type="GO" id="GO:0006369">
    <property type="term" value="P:termination of RNA polymerase II transcription"/>
    <property type="evidence" value="ECO:0000318"/>
    <property type="project" value="GO_Central"/>
</dbReference>
<dbReference type="Pfam" id="PF12726">
    <property type="entry name" value="SEN1_N"/>
    <property type="match status" value="2"/>
</dbReference>
<dbReference type="InterPro" id="IPR041677">
    <property type="entry name" value="DNA2/NAM7_AAA_11"/>
</dbReference>
<evidence type="ECO:0000259" key="9">
    <source>
        <dbReference type="Pfam" id="PF13086"/>
    </source>
</evidence>
<dbReference type="SUPFAM" id="SSF52540">
    <property type="entry name" value="P-loop containing nucleoside triphosphate hydrolases"/>
    <property type="match status" value="1"/>
</dbReference>
<evidence type="ECO:0000256" key="1">
    <source>
        <dbReference type="ARBA" id="ARBA00007913"/>
    </source>
</evidence>
<dbReference type="GeneID" id="7050217"/>
<gene>
    <name evidence="13" type="primary">sen1</name>
    <name evidence="12" type="ORF">SJAG_02242</name>
</gene>
<dbReference type="STRING" id="402676.B6K1Y0"/>
<dbReference type="GO" id="GO:0006386">
    <property type="term" value="P:termination of RNA polymerase III transcription"/>
    <property type="evidence" value="ECO:0007669"/>
    <property type="project" value="EnsemblFungi"/>
</dbReference>
<feature type="coiled-coil region" evidence="6">
    <location>
        <begin position="1293"/>
        <end position="1337"/>
    </location>
</feature>
<dbReference type="eggNOG" id="KOG1801">
    <property type="taxonomic scope" value="Eukaryota"/>
</dbReference>
<dbReference type="InterPro" id="IPR056474">
    <property type="entry name" value="SEN1_barrel"/>
</dbReference>
<feature type="domain" description="Helicase Sen1 N-terminal" evidence="8">
    <location>
        <begin position="449"/>
        <end position="701"/>
    </location>
</feature>
<dbReference type="GO" id="GO:0005524">
    <property type="term" value="F:ATP binding"/>
    <property type="evidence" value="ECO:0007669"/>
    <property type="project" value="UniProtKB-KW"/>
</dbReference>
<evidence type="ECO:0000313" key="14">
    <source>
        <dbReference type="Proteomes" id="UP000001744"/>
    </source>
</evidence>
<protein>
    <submittedName>
        <fullName evidence="12">Helicase sen1</fullName>
    </submittedName>
</protein>
<keyword evidence="14" id="KW-1185">Reference proteome</keyword>
<organism evidence="12 14">
    <name type="scientific">Schizosaccharomyces japonicus (strain yFS275 / FY16936)</name>
    <name type="common">Fission yeast</name>
    <dbReference type="NCBI Taxonomy" id="402676"/>
    <lineage>
        <taxon>Eukaryota</taxon>
        <taxon>Fungi</taxon>
        <taxon>Dikarya</taxon>
        <taxon>Ascomycota</taxon>
        <taxon>Taphrinomycotina</taxon>
        <taxon>Schizosaccharomycetes</taxon>
        <taxon>Schizosaccharomycetales</taxon>
        <taxon>Schizosaccharomycetaceae</taxon>
        <taxon>Schizosaccharomyces</taxon>
    </lineage>
</organism>
<evidence type="ECO:0000259" key="11">
    <source>
        <dbReference type="Pfam" id="PF23576"/>
    </source>
</evidence>
<reference evidence="12 14" key="1">
    <citation type="journal article" date="2011" name="Science">
        <title>Comparative functional genomics of the fission yeasts.</title>
        <authorList>
            <person name="Rhind N."/>
            <person name="Chen Z."/>
            <person name="Yassour M."/>
            <person name="Thompson D.A."/>
            <person name="Haas B.J."/>
            <person name="Habib N."/>
            <person name="Wapinski I."/>
            <person name="Roy S."/>
            <person name="Lin M.F."/>
            <person name="Heiman D.I."/>
            <person name="Young S.K."/>
            <person name="Furuya K."/>
            <person name="Guo Y."/>
            <person name="Pidoux A."/>
            <person name="Chen H.M."/>
            <person name="Robbertse B."/>
            <person name="Goldberg J.M."/>
            <person name="Aoki K."/>
            <person name="Bayne E.H."/>
            <person name="Berlin A.M."/>
            <person name="Desjardins C.A."/>
            <person name="Dobbs E."/>
            <person name="Dukaj L."/>
            <person name="Fan L."/>
            <person name="FitzGerald M.G."/>
            <person name="French C."/>
            <person name="Gujja S."/>
            <person name="Hansen K."/>
            <person name="Keifenheim D."/>
            <person name="Levin J.Z."/>
            <person name="Mosher R.A."/>
            <person name="Mueller C.A."/>
            <person name="Pfiffner J."/>
            <person name="Priest M."/>
            <person name="Russ C."/>
            <person name="Smialowska A."/>
            <person name="Swoboda P."/>
            <person name="Sykes S.M."/>
            <person name="Vaughn M."/>
            <person name="Vengrova S."/>
            <person name="Yoder R."/>
            <person name="Zeng Q."/>
            <person name="Allshire R."/>
            <person name="Baulcombe D."/>
            <person name="Birren B.W."/>
            <person name="Brown W."/>
            <person name="Ekwall K."/>
            <person name="Kellis M."/>
            <person name="Leatherwood J."/>
            <person name="Levin H."/>
            <person name="Margalit H."/>
            <person name="Martienssen R."/>
            <person name="Nieduszynski C.A."/>
            <person name="Spatafora J.W."/>
            <person name="Friedman N."/>
            <person name="Dalgaard J.Z."/>
            <person name="Baumann P."/>
            <person name="Niki H."/>
            <person name="Regev A."/>
            <person name="Nusbaum C."/>
        </authorList>
    </citation>
    <scope>NUCLEOTIDE SEQUENCE [LARGE SCALE GENOMIC DNA]</scope>
    <source>
        <strain evidence="14">yFS275 / FY16936</strain>
    </source>
</reference>
<sequence length="1719" mass="195807">MSIEELDSFEPAYTKLSSCNESQHWFCACLLNPELEQAFTWMAYDPTPATEWVFRGISERLESCTACVDAYYQLRDSALNKLDSTFTGGSVNSLATRWNDWDVQRIQLLLQKLDGEEEAENSVLSTTVYEVLRNPVLFSNSEIIERTVPLFDRLKDLWVSKTFLLGMLCFAFLERHDELRQWFADFVGRCDPYTLTDVDFDYIYDTVVTTESVGSTVFCVPYSDESWTRIQSMLSVLSAAHVSAFCSSKFGSEVRENLLICDSVNDSRVNCALLCCPFPSFWEPSVSTDDVLEFLGRLVSSIDLEFQGDGELSSQSWAQLFSSFFATEPLEILTQFLPYIETQGLTEEQTQYVCYQMFLSLYDNYFSANILPNPLHLLLADLLTDSEKSAKYLGRSAYINSLKWRSLSYDVLYVEFMHVTLNNDHTASFDTSYQLSAFWTEYLVADKQDLLSWFPLISLFDEVEISEHDSVTKTITFYTDVWQKLQDNVCAYLEQLSTKSVEELTTALSDYSNMHAILCLLLSPSQQLYVAAFKVFQKLCGSPANRAETMKLLIEKRINVLVQSLAESVLQWQSLLTYRPALRTLRYIMGFIRSLNGLDLSIIKNTDALTLGTFWQTIWSLLNSVFTNIARWSLVQQRDSVKATMKLTLNFVTGLFENNGLFITLLPRFDALILLGECSEALFSLVKWLKINDHDMREVIVNSIGKLFVKFSNFDYMFEERTVTFLLEFIEKKKRAHLSADQCNRLAGVLKQTSSQANEFFERQKALEAKQRKEQTKLMNASKVSRPDKPSVAPRPLIKPKAAPKTTTSQARVGMLETLKQDFLVQRRNMLKQVSAGHVTRKYLPNMHTPSNLLSDNESDDEEDEESRKSGLFSLARANKTPQIREAKRKPIQFINTAVTSMHPSQARMMAKKKVENTKALLFPNITNFFKEILKWPPSSNHHSPKLEFHKSYSPVINSFSSVKHYQEVMQPMIFLECWSQIQSEKMNLSTRCIKSTLLKRSAVSDFVDIMVGALESDLVGYPLADTEMVVLAFNDEYCNELTKDECVFAQVTRLNRHKSGPIITLRTCPPVKFMNRLQNNCTIYFKRMMNLSTYMRQYAATCGLPYYNLVEDVIKGHPCSQPVKHSAAEIERAQKRYGVNEPQAHAILASLDNVGFTLIQGPPGTGKTKTIVGIVSALLLDLNNYHITRPDSKQDSEKTKQKILLCAPSNAAVDEVILRLKRGFTLQDGSTYKPKLVRIGNAESVNMYVRDTSIEYQTEKQLLEVCNDLPELTVLKELTHWRDVYYDSLQAIENLQKQLDIAKSINENVDAVSTELNKMFEQKNLAEQKIDEFQDHKIARNRDLDMTRRKIQQALLKECDVVCSTLSGSGHELVARANLTFNTVIIDEAAQAVELDTIIPLKYGAARCVLVGDPNQLPPTILSKKAVKLNYSQSMFVRIQNNFPEQLELLSIQYRMHPEISQFPSCQFYNSRLLDGDNVATKTLQPWHKNPLFGQYRVFDVRGTEKQSKTFSLYNPEEAKSVTDLFDLMTSSFPTVDFASKIGIVTPYRSQLKELRRAFSRKYGRAFASKFDMNTIDGFQGQEKDIIILSCVRSETGGSIGFLRDFRRLNVALTRARSSLFIVGNVETLFSDDLWGSLLANAKERGLILYSLLSENKRKAVEATVDAAFEKRKRKLVEAETEKKNGTVLQESNSNGDSTSTDVNSEAPALKKIKIEQV</sequence>
<dbReference type="GO" id="GO:0016787">
    <property type="term" value="F:hydrolase activity"/>
    <property type="evidence" value="ECO:0007669"/>
    <property type="project" value="UniProtKB-KW"/>
</dbReference>
<dbReference type="InterPro" id="IPR027417">
    <property type="entry name" value="P-loop_NTPase"/>
</dbReference>
<dbReference type="Gene3D" id="3.40.50.300">
    <property type="entry name" value="P-loop containing nucleotide triphosphate hydrolases"/>
    <property type="match status" value="2"/>
</dbReference>
<dbReference type="SUPFAM" id="SSF48371">
    <property type="entry name" value="ARM repeat"/>
    <property type="match status" value="1"/>
</dbReference>
<evidence type="ECO:0000313" key="13">
    <source>
        <dbReference type="JaponicusDB" id="SJAG_02242"/>
    </source>
</evidence>
<dbReference type="Pfam" id="PF13087">
    <property type="entry name" value="AAA_12"/>
    <property type="match status" value="1"/>
</dbReference>
<dbReference type="PANTHER" id="PTHR10887">
    <property type="entry name" value="DNA2/NAM7 HELICASE FAMILY"/>
    <property type="match status" value="1"/>
</dbReference>
<evidence type="ECO:0000313" key="12">
    <source>
        <dbReference type="EMBL" id="EEB07161.1"/>
    </source>
</evidence>
<dbReference type="PANTHER" id="PTHR10887:SF526">
    <property type="entry name" value="HELICASE SEN1"/>
    <property type="match status" value="1"/>
</dbReference>
<dbReference type="EMBL" id="KE651166">
    <property type="protein sequence ID" value="EEB07161.1"/>
    <property type="molecule type" value="Genomic_DNA"/>
</dbReference>
<feature type="domain" description="DNA2/NAM7 helicase helicase" evidence="9">
    <location>
        <begin position="1140"/>
        <end position="1425"/>
    </location>
</feature>